<dbReference type="Gene3D" id="1.20.1580.10">
    <property type="entry name" value="ABC transporter ATPase like domain"/>
    <property type="match status" value="2"/>
</dbReference>
<evidence type="ECO:0000256" key="10">
    <source>
        <dbReference type="ARBA" id="ARBA00022840"/>
    </source>
</evidence>
<keyword evidence="7" id="KW-0228">DNA excision</keyword>
<evidence type="ECO:0000256" key="7">
    <source>
        <dbReference type="ARBA" id="ARBA00022769"/>
    </source>
</evidence>
<evidence type="ECO:0000259" key="18">
    <source>
        <dbReference type="PROSITE" id="PS50893"/>
    </source>
</evidence>
<dbReference type="Gene3D" id="1.10.8.280">
    <property type="entry name" value="ABC transporter ATPase domain-like"/>
    <property type="match status" value="1"/>
</dbReference>
<comment type="similarity">
    <text evidence="14">Belongs to the ABC transporter superfamily. UvrA family.</text>
</comment>
<dbReference type="GO" id="GO:0005524">
    <property type="term" value="F:ATP binding"/>
    <property type="evidence" value="ECO:0007669"/>
    <property type="project" value="UniProtKB-KW"/>
</dbReference>
<evidence type="ECO:0000256" key="6">
    <source>
        <dbReference type="ARBA" id="ARBA00022763"/>
    </source>
</evidence>
<dbReference type="PANTHER" id="PTHR43152">
    <property type="entry name" value="UVRABC SYSTEM PROTEIN A"/>
    <property type="match status" value="1"/>
</dbReference>
<reference evidence="19 20" key="1">
    <citation type="submission" date="2023-07" db="EMBL/GenBank/DDBJ databases">
        <title>Pathogenic bacteria of pear tree diseases.</title>
        <authorList>
            <person name="Zhang Z."/>
            <person name="He L."/>
            <person name="Huang R."/>
        </authorList>
    </citation>
    <scope>NUCLEOTIDE SEQUENCE [LARGE SCALE GENOMIC DNA]</scope>
    <source>
        <strain evidence="19 20">DE2</strain>
    </source>
</reference>
<evidence type="ECO:0000256" key="12">
    <source>
        <dbReference type="ARBA" id="ARBA00023125"/>
    </source>
</evidence>
<dbReference type="EMBL" id="CP132353">
    <property type="protein sequence ID" value="WLS80826.1"/>
    <property type="molecule type" value="Genomic_DNA"/>
</dbReference>
<dbReference type="KEGG" id="epi:Q3V30_10250"/>
<dbReference type="Gene3D" id="3.40.50.300">
    <property type="entry name" value="P-loop containing nucleotide triphosphate hydrolases"/>
    <property type="match status" value="2"/>
</dbReference>
<dbReference type="GO" id="GO:0006281">
    <property type="term" value="P:DNA repair"/>
    <property type="evidence" value="ECO:0007669"/>
    <property type="project" value="UniProtKB-KW"/>
</dbReference>
<evidence type="ECO:0000256" key="5">
    <source>
        <dbReference type="ARBA" id="ARBA00022741"/>
    </source>
</evidence>
<keyword evidence="13" id="KW-0234">DNA repair</keyword>
<name>A0AA50HP31_9GAMM</name>
<keyword evidence="11" id="KW-0267">Excision nuclease</keyword>
<dbReference type="GO" id="GO:0008270">
    <property type="term" value="F:zinc ion binding"/>
    <property type="evidence" value="ECO:0007669"/>
    <property type="project" value="UniProtKB-KW"/>
</dbReference>
<evidence type="ECO:0000256" key="15">
    <source>
        <dbReference type="ARBA" id="ARBA00039316"/>
    </source>
</evidence>
<evidence type="ECO:0000313" key="20">
    <source>
        <dbReference type="Proteomes" id="UP001228139"/>
    </source>
</evidence>
<dbReference type="AlphaFoldDB" id="A0AA50HP31"/>
<protein>
    <recommendedName>
        <fullName evidence="15">UvrABC system protein A</fullName>
    </recommendedName>
    <alternativeName>
        <fullName evidence="16">Excinuclease ABC subunit A</fullName>
    </alternativeName>
</protein>
<keyword evidence="6" id="KW-0227">DNA damage</keyword>
<evidence type="ECO:0000256" key="13">
    <source>
        <dbReference type="ARBA" id="ARBA00023204"/>
    </source>
</evidence>
<dbReference type="GO" id="GO:0004518">
    <property type="term" value="F:nuclease activity"/>
    <property type="evidence" value="ECO:0007669"/>
    <property type="project" value="UniProtKB-KW"/>
</dbReference>
<evidence type="ECO:0000256" key="16">
    <source>
        <dbReference type="ARBA" id="ARBA00042156"/>
    </source>
</evidence>
<keyword evidence="8" id="KW-0863">Zinc-finger</keyword>
<dbReference type="InterPro" id="IPR027417">
    <property type="entry name" value="P-loop_NTPase"/>
</dbReference>
<evidence type="ECO:0000313" key="19">
    <source>
        <dbReference type="EMBL" id="WLS80826.1"/>
    </source>
</evidence>
<dbReference type="GO" id="GO:0016887">
    <property type="term" value="F:ATP hydrolysis activity"/>
    <property type="evidence" value="ECO:0007669"/>
    <property type="project" value="InterPro"/>
</dbReference>
<dbReference type="SUPFAM" id="SSF52540">
    <property type="entry name" value="P-loop containing nucleoside triphosphate hydrolases"/>
    <property type="match status" value="3"/>
</dbReference>
<comment type="subcellular location">
    <subcellularLocation>
        <location evidence="1">Cytoplasm</location>
    </subcellularLocation>
</comment>
<dbReference type="GO" id="GO:0005737">
    <property type="term" value="C:cytoplasm"/>
    <property type="evidence" value="ECO:0007669"/>
    <property type="project" value="UniProtKB-SubCell"/>
</dbReference>
<keyword evidence="9" id="KW-0862">Zinc</keyword>
<keyword evidence="2" id="KW-0963">Cytoplasm</keyword>
<dbReference type="GO" id="GO:0003677">
    <property type="term" value="F:DNA binding"/>
    <property type="evidence" value="ECO:0007669"/>
    <property type="project" value="UniProtKB-KW"/>
</dbReference>
<sequence length="850" mass="91920">MINNDNEKAAINALQLKGGAVTVSGARTHNLKEVSFSFPRDAMVVFTGISGSGKSSLAFDTIYAEAQQRYLESVAPHARRLIEQLSAPDVDDIQGLPPAVALKQSRGGTQERSTVGSMTRISVNLRLLFSRAGSRPAEIPFMAAEAFSPNNPQGACTHCHGMGVVPELKSDALVPDRAMSIREGAIVAWPAGWHGKNLRTILEMLGYNVDAPWGSLSEKEQQWILFTDEQPTVPVYPGLNAVQSQKAIAAGVEPDYMGTYTSPAKYVLQNVSGGKDSIKKRLSKFVRIGVCPACNGKRLNPQALAVTFAGYDIAELGDMTIRQLQDLLHPYAQGESADLPGEAALRDAVIRLTGDVISRLIQLDKLGLGHLSLGRRTTMLSSGELQRIRLATQMIAKLFGVLYVLDEPSAGLHPADVAALMPPLRSLLGEGNSLLIVEHNLDLIAEADWLVEVGPGPGRQGGEVIYNGKPAGLKKVAASATASYLFDKKQPSLRQRKATDKWLRLENIFCNNLSGVDVAIPLENLTVITGVSGSGKSTLLTRVLPGLLNQLEQTEADDENSEEEDVQSVRGEVIAGRDASGRLVRIDQRPIGRTPRSNLATYTGFFDIVRKLFAETPQAKRKGFDAGRFSFNLPAGRCAVCEGQGRITIELLFMPEASAPCKACSGKRYNDETLTVTWENKTIADVLDLTVEDAVNFFQHNEPIQRSLTALMALGLGYLTLGQPATELSGGECQRIKLARELQRVQKGNTIYLLDEPSSGLHPSDMDKLMSVLDKLIARGNTVVMAEHDMRIAAEADWIIDLGPGSGDRGGEIVAAGTPEEVSNTAESRTAPYLKKQVQARNGQKRENAS</sequence>
<keyword evidence="10" id="KW-0067">ATP-binding</keyword>
<keyword evidence="5" id="KW-0547">Nucleotide-binding</keyword>
<evidence type="ECO:0000256" key="8">
    <source>
        <dbReference type="ARBA" id="ARBA00022771"/>
    </source>
</evidence>
<accession>A0AA50HP31</accession>
<feature type="domain" description="ABC transporter" evidence="18">
    <location>
        <begin position="493"/>
        <end position="829"/>
    </location>
</feature>
<dbReference type="RefSeq" id="WP_306212960.1">
    <property type="nucleotide sequence ID" value="NZ_CP132353.1"/>
</dbReference>
<proteinExistence type="inferred from homology"/>
<dbReference type="InterPro" id="IPR003439">
    <property type="entry name" value="ABC_transporter-like_ATP-bd"/>
</dbReference>
<dbReference type="PANTHER" id="PTHR43152:SF1">
    <property type="entry name" value="UVRA PROTEIN"/>
    <property type="match status" value="1"/>
</dbReference>
<evidence type="ECO:0000256" key="9">
    <source>
        <dbReference type="ARBA" id="ARBA00022833"/>
    </source>
</evidence>
<organism evidence="19 20">
    <name type="scientific">Erwinia pyri</name>
    <dbReference type="NCBI Taxonomy" id="3062598"/>
    <lineage>
        <taxon>Bacteria</taxon>
        <taxon>Pseudomonadati</taxon>
        <taxon>Pseudomonadota</taxon>
        <taxon>Gammaproteobacteria</taxon>
        <taxon>Enterobacterales</taxon>
        <taxon>Erwiniaceae</taxon>
        <taxon>Erwinia</taxon>
    </lineage>
</organism>
<evidence type="ECO:0000256" key="11">
    <source>
        <dbReference type="ARBA" id="ARBA00022881"/>
    </source>
</evidence>
<dbReference type="Proteomes" id="UP001228139">
    <property type="component" value="Chromosome"/>
</dbReference>
<keyword evidence="20" id="KW-1185">Reference proteome</keyword>
<evidence type="ECO:0000256" key="4">
    <source>
        <dbReference type="ARBA" id="ARBA00022737"/>
    </source>
</evidence>
<evidence type="ECO:0000256" key="3">
    <source>
        <dbReference type="ARBA" id="ARBA00022723"/>
    </source>
</evidence>
<dbReference type="InterPro" id="IPR041552">
    <property type="entry name" value="UvrA_DNA-bd"/>
</dbReference>
<dbReference type="PROSITE" id="PS00211">
    <property type="entry name" value="ABC_TRANSPORTER_1"/>
    <property type="match status" value="2"/>
</dbReference>
<gene>
    <name evidence="19" type="ORF">Q3V30_10250</name>
</gene>
<dbReference type="InterPro" id="IPR017871">
    <property type="entry name" value="ABC_transporter-like_CS"/>
</dbReference>
<evidence type="ECO:0000256" key="2">
    <source>
        <dbReference type="ARBA" id="ARBA00022490"/>
    </source>
</evidence>
<dbReference type="Pfam" id="PF17755">
    <property type="entry name" value="UvrA_DNA-bind"/>
    <property type="match status" value="1"/>
</dbReference>
<feature type="region of interest" description="Disordered" evidence="17">
    <location>
        <begin position="810"/>
        <end position="850"/>
    </location>
</feature>
<evidence type="ECO:0000256" key="14">
    <source>
        <dbReference type="ARBA" id="ARBA00038000"/>
    </source>
</evidence>
<keyword evidence="12" id="KW-0238">DNA-binding</keyword>
<keyword evidence="4" id="KW-0677">Repeat</keyword>
<evidence type="ECO:0000256" key="1">
    <source>
        <dbReference type="ARBA" id="ARBA00004496"/>
    </source>
</evidence>
<evidence type="ECO:0000256" key="17">
    <source>
        <dbReference type="SAM" id="MobiDB-lite"/>
    </source>
</evidence>
<dbReference type="PROSITE" id="PS50893">
    <property type="entry name" value="ABC_TRANSPORTER_2"/>
    <property type="match status" value="1"/>
</dbReference>
<keyword evidence="3" id="KW-0479">Metal-binding</keyword>